<gene>
    <name evidence="1" type="ORF">J2Z48_002799</name>
</gene>
<protein>
    <submittedName>
        <fullName evidence="1">Uncharacterized protein</fullName>
    </submittedName>
</protein>
<keyword evidence="2" id="KW-1185">Reference proteome</keyword>
<accession>A0AAJ1TMF9</accession>
<comment type="caution">
    <text evidence="1">The sequence shown here is derived from an EMBL/GenBank/DDBJ whole genome shotgun (WGS) entry which is preliminary data.</text>
</comment>
<name>A0AAJ1TMF9_9BACL</name>
<proteinExistence type="predicted"/>
<organism evidence="1 2">
    <name type="scientific">Croceifilum oryzae</name>
    <dbReference type="NCBI Taxonomy" id="1553429"/>
    <lineage>
        <taxon>Bacteria</taxon>
        <taxon>Bacillati</taxon>
        <taxon>Bacillota</taxon>
        <taxon>Bacilli</taxon>
        <taxon>Bacillales</taxon>
        <taxon>Thermoactinomycetaceae</taxon>
        <taxon>Croceifilum</taxon>
    </lineage>
</organism>
<evidence type="ECO:0000313" key="1">
    <source>
        <dbReference type="EMBL" id="MDQ0418596.1"/>
    </source>
</evidence>
<dbReference type="RefSeq" id="WP_307254435.1">
    <property type="nucleotide sequence ID" value="NZ_JAUSUV010000014.1"/>
</dbReference>
<dbReference type="Proteomes" id="UP001238450">
    <property type="component" value="Unassembled WGS sequence"/>
</dbReference>
<dbReference type="EMBL" id="JAUSUV010000014">
    <property type="protein sequence ID" value="MDQ0418596.1"/>
    <property type="molecule type" value="Genomic_DNA"/>
</dbReference>
<dbReference type="AlphaFoldDB" id="A0AAJ1TMF9"/>
<sequence>MRTQLVKNDLTYADQKLPYIRLHIESQFPKELEKIENQLGEPCVLHG</sequence>
<reference evidence="1 2" key="1">
    <citation type="submission" date="2023-07" db="EMBL/GenBank/DDBJ databases">
        <title>Genomic Encyclopedia of Type Strains, Phase IV (KMG-IV): sequencing the most valuable type-strain genomes for metagenomic binning, comparative biology and taxonomic classification.</title>
        <authorList>
            <person name="Goeker M."/>
        </authorList>
    </citation>
    <scope>NUCLEOTIDE SEQUENCE [LARGE SCALE GENOMIC DNA]</scope>
    <source>
        <strain evidence="1 2">DSM 46876</strain>
    </source>
</reference>
<evidence type="ECO:0000313" key="2">
    <source>
        <dbReference type="Proteomes" id="UP001238450"/>
    </source>
</evidence>